<dbReference type="Gene3D" id="1.20.1530.20">
    <property type="match status" value="1"/>
</dbReference>
<feature type="transmembrane region" description="Helical" evidence="1">
    <location>
        <begin position="76"/>
        <end position="98"/>
    </location>
</feature>
<reference evidence="2 3" key="1">
    <citation type="submission" date="2016-03" db="EMBL/GenBank/DDBJ databases">
        <title>Draft Genome Sequence of the Strain BR 10245 (Bradyrhizobium sp.) isolated from nodules of Centrolobium paraense.</title>
        <authorList>
            <person name="Simoes-Araujo J.L.Sr."/>
            <person name="Barauna A.C."/>
            <person name="Silva K."/>
            <person name="Zilli J.E."/>
        </authorList>
    </citation>
    <scope>NUCLEOTIDE SEQUENCE [LARGE SCALE GENOMIC DNA]</scope>
    <source>
        <strain evidence="2 3">BR 10245</strain>
    </source>
</reference>
<feature type="transmembrane region" description="Helical" evidence="1">
    <location>
        <begin position="173"/>
        <end position="195"/>
    </location>
</feature>
<name>A0A176YFZ3_9BRAD</name>
<dbReference type="AlphaFoldDB" id="A0A176YFZ3"/>
<keyword evidence="3" id="KW-1185">Reference proteome</keyword>
<protein>
    <submittedName>
        <fullName evidence="2">Na+-dependent transporter</fullName>
    </submittedName>
</protein>
<sequence>MPPTLRTIFAVPVRGLTWLGDQGTRAVAAVVFIAVAVPPIGAVLRPYVTEAIFCLLCISFMRVDLVALYGHLRRPALVVAATAWTTIGVPMIVGLIAWSTGFDSRSPGLFLALMLQGMASPMMASPALAAMIGLDATLVLVTLVTSTALVPFTASLFASLFLGGSLSITPLTLGLKLLGLLAGSLLAATIIRRVFGTGAIHRHKRPIDGINIIILLVFASAVMGDVASDLVTDPVFTIGVALMAFAVYFTLLAVTTLLFRRVGYERALALGLMVSQRNLGLMLAATAGALPPTTWLYFALTQFPIHLAPYLLTPIARRLMARADASSAAAAGSTS</sequence>
<feature type="transmembrane region" description="Helical" evidence="1">
    <location>
        <begin position="236"/>
        <end position="259"/>
    </location>
</feature>
<dbReference type="OrthoDB" id="7262824at2"/>
<keyword evidence="1" id="KW-0812">Transmembrane</keyword>
<feature type="transmembrane region" description="Helical" evidence="1">
    <location>
        <begin position="110"/>
        <end position="131"/>
    </location>
</feature>
<dbReference type="STRING" id="1505087.AYJ54_01220"/>
<organism evidence="2 3">
    <name type="scientific">Bradyrhizobium centrolobii</name>
    <dbReference type="NCBI Taxonomy" id="1505087"/>
    <lineage>
        <taxon>Bacteria</taxon>
        <taxon>Pseudomonadati</taxon>
        <taxon>Pseudomonadota</taxon>
        <taxon>Alphaproteobacteria</taxon>
        <taxon>Hyphomicrobiales</taxon>
        <taxon>Nitrobacteraceae</taxon>
        <taxon>Bradyrhizobium</taxon>
    </lineage>
</organism>
<feature type="transmembrane region" description="Helical" evidence="1">
    <location>
        <begin position="138"/>
        <end position="161"/>
    </location>
</feature>
<evidence type="ECO:0000313" key="2">
    <source>
        <dbReference type="EMBL" id="OAF05554.1"/>
    </source>
</evidence>
<dbReference type="EMBL" id="LUUB01000079">
    <property type="protein sequence ID" value="OAF05554.1"/>
    <property type="molecule type" value="Genomic_DNA"/>
</dbReference>
<dbReference type="Proteomes" id="UP000076959">
    <property type="component" value="Unassembled WGS sequence"/>
</dbReference>
<keyword evidence="1" id="KW-0472">Membrane</keyword>
<proteinExistence type="predicted"/>
<evidence type="ECO:0000256" key="1">
    <source>
        <dbReference type="SAM" id="Phobius"/>
    </source>
</evidence>
<gene>
    <name evidence="2" type="ORF">AYJ54_01220</name>
</gene>
<dbReference type="InterPro" id="IPR038770">
    <property type="entry name" value="Na+/solute_symporter_sf"/>
</dbReference>
<keyword evidence="1" id="KW-1133">Transmembrane helix</keyword>
<feature type="transmembrane region" description="Helical" evidence="1">
    <location>
        <begin position="26"/>
        <end position="44"/>
    </location>
</feature>
<evidence type="ECO:0000313" key="3">
    <source>
        <dbReference type="Proteomes" id="UP000076959"/>
    </source>
</evidence>
<feature type="transmembrane region" description="Helical" evidence="1">
    <location>
        <begin position="50"/>
        <end position="69"/>
    </location>
</feature>
<accession>A0A176YFZ3</accession>
<feature type="transmembrane region" description="Helical" evidence="1">
    <location>
        <begin position="207"/>
        <end position="224"/>
    </location>
</feature>
<dbReference type="RefSeq" id="WP_063703720.1">
    <property type="nucleotide sequence ID" value="NZ_LUUB01000079.1"/>
</dbReference>
<comment type="caution">
    <text evidence="2">The sequence shown here is derived from an EMBL/GenBank/DDBJ whole genome shotgun (WGS) entry which is preliminary data.</text>
</comment>